<dbReference type="NCBIfam" id="TIGR04183">
    <property type="entry name" value="Por_Secre_tail"/>
    <property type="match status" value="1"/>
</dbReference>
<dbReference type="CDD" id="cd00229">
    <property type="entry name" value="SGNH_hydrolase"/>
    <property type="match status" value="1"/>
</dbReference>
<dbReference type="Gene3D" id="3.40.50.1110">
    <property type="entry name" value="SGNH hydrolase"/>
    <property type="match status" value="1"/>
</dbReference>
<sequence length="613" mass="65962">MRKNLLNLFCPKFLALLLVTLFQYSFDISASAQGTKDTINIDFGNGTRLSTGGWNNVTDSKAGAVANLVNYQGVNSNIAVAVTDAFNDGSNTAGAAADDSLRIPYNASSDSFFGSKRSAVGGFEPTGGVTFSNLNPQTAYSFAIFANRVDPVANANRETKYTVTGKTTQVVASNPAGPKGYFVRVSNMMPADDGTITVIATTGDNNTNADGYYYLGVIRITYLNTSSTAGPKSVKLLSPNGNESWEAGKQVTVSWQSENIISADLEYSTDNGTSWSPIASSIAAINKKYTWTVPSTLTNQAIVRIKDHDDATVSDVSNNPFTIRADNGKDYTIVVLGSSTAAGAGPTVQDSAWVWRYRTYLTQKSTDFNVVNLAVGGYTTFSILPDNNPQNNITKALSYNPNAIIINMPSNDAAQGYSVQTQMGNYNTIAQLATDANVPLYVTTTQPRNFSGDQTKIQIQVDMVQATRDKFGDNTIDFWTGFPDETNQMKTIYNSGDGVHMNNLAHRILFDRVVGMNIDQAIINNDPLGISKERNANYSVYPNPTSGLLNIATKDGSTIQKITLITASGQKVLEKDFAKTGVQQIDASGLGKGLYLLKVQTAKGTTTSRILLQ</sequence>
<name>A0ABW2DHW3_9BACT</name>
<feature type="signal peptide" evidence="1">
    <location>
        <begin position="1"/>
        <end position="32"/>
    </location>
</feature>
<dbReference type="InterPro" id="IPR013830">
    <property type="entry name" value="SGNH_hydro"/>
</dbReference>
<evidence type="ECO:0000259" key="2">
    <source>
        <dbReference type="Pfam" id="PF13472"/>
    </source>
</evidence>
<comment type="caution">
    <text evidence="4">The sequence shown here is derived from an EMBL/GenBank/DDBJ whole genome shotgun (WGS) entry which is preliminary data.</text>
</comment>
<evidence type="ECO:0000256" key="1">
    <source>
        <dbReference type="SAM" id="SignalP"/>
    </source>
</evidence>
<feature type="domain" description="SGNH hydrolase-type esterase" evidence="2">
    <location>
        <begin position="335"/>
        <end position="508"/>
    </location>
</feature>
<dbReference type="Pfam" id="PF13472">
    <property type="entry name" value="Lipase_GDSL_2"/>
    <property type="match status" value="1"/>
</dbReference>
<organism evidence="4 5">
    <name type="scientific">Rufibacter roseus</name>
    <dbReference type="NCBI Taxonomy" id="1567108"/>
    <lineage>
        <taxon>Bacteria</taxon>
        <taxon>Pseudomonadati</taxon>
        <taxon>Bacteroidota</taxon>
        <taxon>Cytophagia</taxon>
        <taxon>Cytophagales</taxon>
        <taxon>Hymenobacteraceae</taxon>
        <taxon>Rufibacter</taxon>
    </lineage>
</organism>
<dbReference type="SUPFAM" id="SSF52266">
    <property type="entry name" value="SGNH hydrolase"/>
    <property type="match status" value="1"/>
</dbReference>
<dbReference type="RefSeq" id="WP_066615340.1">
    <property type="nucleotide sequence ID" value="NZ_JBHSYQ010000003.1"/>
</dbReference>
<proteinExistence type="predicted"/>
<evidence type="ECO:0000259" key="3">
    <source>
        <dbReference type="Pfam" id="PF18962"/>
    </source>
</evidence>
<feature type="chain" id="PRO_5045614645" evidence="1">
    <location>
        <begin position="33"/>
        <end position="613"/>
    </location>
</feature>
<evidence type="ECO:0000313" key="4">
    <source>
        <dbReference type="EMBL" id="MFC6997195.1"/>
    </source>
</evidence>
<dbReference type="EMBL" id="JBHSYQ010000003">
    <property type="protein sequence ID" value="MFC6997195.1"/>
    <property type="molecule type" value="Genomic_DNA"/>
</dbReference>
<gene>
    <name evidence="4" type="ORF">ACFQHR_06135</name>
</gene>
<reference evidence="5" key="1">
    <citation type="journal article" date="2019" name="Int. J. Syst. Evol. Microbiol.">
        <title>The Global Catalogue of Microorganisms (GCM) 10K type strain sequencing project: providing services to taxonomists for standard genome sequencing and annotation.</title>
        <authorList>
            <consortium name="The Broad Institute Genomics Platform"/>
            <consortium name="The Broad Institute Genome Sequencing Center for Infectious Disease"/>
            <person name="Wu L."/>
            <person name="Ma J."/>
        </authorList>
    </citation>
    <scope>NUCLEOTIDE SEQUENCE [LARGE SCALE GENOMIC DNA]</scope>
    <source>
        <strain evidence="5">CGMCC 4.7393</strain>
    </source>
</reference>
<dbReference type="Proteomes" id="UP001596405">
    <property type="component" value="Unassembled WGS sequence"/>
</dbReference>
<keyword evidence="1" id="KW-0732">Signal</keyword>
<keyword evidence="5" id="KW-1185">Reference proteome</keyword>
<dbReference type="Pfam" id="PF18962">
    <property type="entry name" value="Por_Secre_tail"/>
    <property type="match status" value="1"/>
</dbReference>
<dbReference type="InterPro" id="IPR036514">
    <property type="entry name" value="SGNH_hydro_sf"/>
</dbReference>
<accession>A0ABW2DHW3</accession>
<protein>
    <submittedName>
        <fullName evidence="4">GDSL-type esterase/lipase family protein</fullName>
    </submittedName>
</protein>
<evidence type="ECO:0000313" key="5">
    <source>
        <dbReference type="Proteomes" id="UP001596405"/>
    </source>
</evidence>
<feature type="domain" description="Secretion system C-terminal sorting" evidence="3">
    <location>
        <begin position="540"/>
        <end position="610"/>
    </location>
</feature>
<dbReference type="InterPro" id="IPR026444">
    <property type="entry name" value="Secre_tail"/>
</dbReference>